<evidence type="ECO:0000313" key="4">
    <source>
        <dbReference type="Proteomes" id="UP001497382"/>
    </source>
</evidence>
<dbReference type="PANTHER" id="PTHR10337:SF6">
    <property type="entry name" value="CENTROSOMAL PROTEIN OF 152 KDA"/>
    <property type="match status" value="1"/>
</dbReference>
<keyword evidence="1" id="KW-0175">Coiled coil</keyword>
<name>A0AAV1YZ19_9ARAC</name>
<sequence>MDDGISSIGGSSAPGKLTEAEKATLADLARFDKEADEELEGAFDRFAAGKKLESEEEIDSGSDPENETDSESGGEDQEINYHSDRSFVSEQDEYSDFSAANPILHRNNSKFENGLRKGDSYNGTDDSSSLRHSHSALNSHVSDEDDCSSTIGQTIRNSSKPNYLHGSISAYDERELNSGAPINSAVSSSSIIVDAGQTSENSPKPNYPKESISVSDAHDKRQLNSEAPINSAVSSSSISVNGLKEEYQKLFILYEATFQELTLLKAEEMNYKRETDNTIKTLKLNLDLLESEKTTLTYNLQASQNLISDYEQEKNKLLGEVVALKSQLSSMSKTKNEIQSKLESSEVTIQSLEKQLIELNRADNLSKLRDHHNSILEEMKLRHEKDILSYKKNIDQLQSKLKSKIKETEDLTLKNSEFQRQYQQLQLEKAEWINKMSEELEVAQKKCQVFLESGTIEEMNRLKLQVQRLEEEKSNIERENSLLKDEMKSLKAELDTAEALQKFAFSKGKQEASSRGQEGLNLQQELEKSLKNVRSLRSEKHSLKKQLNSTEIELNDVSKKAQLFESQCVESEKKMKELEEKLHSLSSNESTTTQFYEKKIQALENELSNLKKSVYDASVNEKLLIQSNEELQKKMTELIQKHMTDKIQAVKMCQEQMLALHESSLQKEKEKIQSKADAELKEVCFKYENKISEMEKQIKTLNDGLYDSKNQYIALYKENKNLQTKFDEISKPKERDDIEKEIRLEYEGKLKELRAQLTKENKEYLAGIFKEELEKAQIEWTEQKMVDIKDFIENTKQRLNDEFQNCLQKEQAELQKKLNSEKERLHQEYEETKANLEKQIEEERDKLTAAQNEDLQIKWERKLNMLKDRYENEIKVMQNQFDSKLLERENVIKYLNERLSAMTDRNDELQKLKQDFVLQQEKLQKEKDALTHAETILNENLKSLTETEHKLRDKLKRYQKHVASVKKHYEGRITTLQTELSDLQTTFNEKQNQLCSLQEKYEQEVLKSGLKKYDSSRSVAAQTEEEMVPKSKVLNMEDKFFKCLMNISDGIRHYVNESKQRNAEKIQAALIHYHQQVSSKLLQDLTKDVQSFTPTIIIPRTSARAEIASKETFETSSIPQTLYNARFKTSTPASLYSTGKHFEQAEKAMRQKDNMASNDFFSIPNFNYQTNVKSVHAIPTKESNKSSNDIQNLHSASNKTPKLDIFNSGDSLLSEKVASSKGLINNFRNNHNNKDCESVDRFEDISYDFVSLGGLFGPSKMNHHRSEQDDYSKYADKYKDSFPVKL</sequence>
<comment type="caution">
    <text evidence="3">The sequence shown here is derived from an EMBL/GenBank/DDBJ whole genome shotgun (WGS) entry which is preliminary data.</text>
</comment>
<evidence type="ECO:0000256" key="2">
    <source>
        <dbReference type="SAM" id="MobiDB-lite"/>
    </source>
</evidence>
<feature type="coiled-coil region" evidence="1">
    <location>
        <begin position="272"/>
        <end position="500"/>
    </location>
</feature>
<reference evidence="3 4" key="1">
    <citation type="submission" date="2024-04" db="EMBL/GenBank/DDBJ databases">
        <authorList>
            <person name="Rising A."/>
            <person name="Reimegard J."/>
            <person name="Sonavane S."/>
            <person name="Akerstrom W."/>
            <person name="Nylinder S."/>
            <person name="Hedman E."/>
            <person name="Kallberg Y."/>
        </authorList>
    </citation>
    <scope>NUCLEOTIDE SEQUENCE [LARGE SCALE GENOMIC DNA]</scope>
</reference>
<feature type="compositionally biased region" description="Acidic residues" evidence="2">
    <location>
        <begin position="54"/>
        <end position="78"/>
    </location>
</feature>
<feature type="coiled-coil region" evidence="1">
    <location>
        <begin position="789"/>
        <end position="993"/>
    </location>
</feature>
<dbReference type="PANTHER" id="PTHR10337">
    <property type="entry name" value="SHC TRANSFORMING PROTEIN"/>
    <property type="match status" value="1"/>
</dbReference>
<evidence type="ECO:0000313" key="3">
    <source>
        <dbReference type="EMBL" id="CAL1263919.1"/>
    </source>
</evidence>
<dbReference type="InterPro" id="IPR051235">
    <property type="entry name" value="CEP152/SHC-Transforming"/>
</dbReference>
<organism evidence="3 4">
    <name type="scientific">Larinioides sclopetarius</name>
    <dbReference type="NCBI Taxonomy" id="280406"/>
    <lineage>
        <taxon>Eukaryota</taxon>
        <taxon>Metazoa</taxon>
        <taxon>Ecdysozoa</taxon>
        <taxon>Arthropoda</taxon>
        <taxon>Chelicerata</taxon>
        <taxon>Arachnida</taxon>
        <taxon>Araneae</taxon>
        <taxon>Araneomorphae</taxon>
        <taxon>Entelegynae</taxon>
        <taxon>Araneoidea</taxon>
        <taxon>Araneidae</taxon>
        <taxon>Larinioides</taxon>
    </lineage>
</organism>
<accession>A0AAV1YZ19</accession>
<proteinExistence type="predicted"/>
<protein>
    <submittedName>
        <fullName evidence="3">Uncharacterized protein</fullName>
    </submittedName>
</protein>
<feature type="region of interest" description="Disordered" evidence="2">
    <location>
        <begin position="40"/>
        <end position="163"/>
    </location>
</feature>
<evidence type="ECO:0000256" key="1">
    <source>
        <dbReference type="SAM" id="Coils"/>
    </source>
</evidence>
<dbReference type="EMBL" id="CAXIEN010000010">
    <property type="protein sequence ID" value="CAL1263919.1"/>
    <property type="molecule type" value="Genomic_DNA"/>
</dbReference>
<dbReference type="Proteomes" id="UP001497382">
    <property type="component" value="Unassembled WGS sequence"/>
</dbReference>
<dbReference type="GO" id="GO:0005813">
    <property type="term" value="C:centrosome"/>
    <property type="evidence" value="ECO:0007669"/>
    <property type="project" value="TreeGrafter"/>
</dbReference>
<feature type="compositionally biased region" description="Polar residues" evidence="2">
    <location>
        <begin position="148"/>
        <end position="161"/>
    </location>
</feature>
<feature type="region of interest" description="Disordered" evidence="2">
    <location>
        <begin position="196"/>
        <end position="219"/>
    </location>
</feature>
<gene>
    <name evidence="3" type="ORF">LARSCL_LOCUS1745</name>
</gene>
<keyword evidence="4" id="KW-1185">Reference proteome</keyword>
<dbReference type="GO" id="GO:0007099">
    <property type="term" value="P:centriole replication"/>
    <property type="evidence" value="ECO:0007669"/>
    <property type="project" value="TreeGrafter"/>
</dbReference>
<feature type="coiled-coil region" evidence="1">
    <location>
        <begin position="526"/>
        <end position="704"/>
    </location>
</feature>